<dbReference type="Proteomes" id="UP000005237">
    <property type="component" value="Unassembled WGS sequence"/>
</dbReference>
<protein>
    <recommendedName>
        <fullName evidence="4">HAT C-terminal dimerisation domain-containing protein</fullName>
    </recommendedName>
</protein>
<evidence type="ECO:0000313" key="3">
    <source>
        <dbReference type="Proteomes" id="UP000005237"/>
    </source>
</evidence>
<feature type="region of interest" description="Disordered" evidence="1">
    <location>
        <begin position="351"/>
        <end position="391"/>
    </location>
</feature>
<sequence length="391" mass="45347">MLEKCSQYSGYISQSGSSISQVIPTILLIKHEMKRQIDGLPPEETVKSIFSEIFMPLTSGEQRQQYDLASLLDPRFAYRSALYTEEEWDDIEKTLLVEFLKKYQVINAPVEDENQYEATVSVYRSTGIVEELESYRNYCLKKRPKEKDNPWQWWTCRQDHMRHLAIMAREIGVCPAVSIDADYFFGSGGKFSHFAKHYTPDQLNKVLILAGYQQKFRGSGASFELAEESNTFDETDLEEGRNNYTVYELAMNKRHKKENYLRMSVEGKKTEEIPAARILSGETLPTPVDNLQPVTEQKPDLYLESTEIKQEKDNMPSTSEYEPNYVDYEISEIDPEEIELLKTEPVELELNPEEQAWLQEEDEVYYPPLSSAPGEEDDEVSEYNMEDDLDD</sequence>
<dbReference type="InterPro" id="IPR012337">
    <property type="entry name" value="RNaseH-like_sf"/>
</dbReference>
<keyword evidence="3" id="KW-1185">Reference proteome</keyword>
<name>A0A8R1IAT7_CAEJA</name>
<reference evidence="2" key="2">
    <citation type="submission" date="2022-06" db="UniProtKB">
        <authorList>
            <consortium name="EnsemblMetazoa"/>
        </authorList>
    </citation>
    <scope>IDENTIFICATION</scope>
    <source>
        <strain evidence="2">DF5081</strain>
    </source>
</reference>
<proteinExistence type="predicted"/>
<evidence type="ECO:0008006" key="4">
    <source>
        <dbReference type="Google" id="ProtNLM"/>
    </source>
</evidence>
<dbReference type="SUPFAM" id="SSF53098">
    <property type="entry name" value="Ribonuclease H-like"/>
    <property type="match status" value="1"/>
</dbReference>
<organism evidence="2 3">
    <name type="scientific">Caenorhabditis japonica</name>
    <dbReference type="NCBI Taxonomy" id="281687"/>
    <lineage>
        <taxon>Eukaryota</taxon>
        <taxon>Metazoa</taxon>
        <taxon>Ecdysozoa</taxon>
        <taxon>Nematoda</taxon>
        <taxon>Chromadorea</taxon>
        <taxon>Rhabditida</taxon>
        <taxon>Rhabditina</taxon>
        <taxon>Rhabditomorpha</taxon>
        <taxon>Rhabditoidea</taxon>
        <taxon>Rhabditidae</taxon>
        <taxon>Peloderinae</taxon>
        <taxon>Caenorhabditis</taxon>
    </lineage>
</organism>
<evidence type="ECO:0000313" key="2">
    <source>
        <dbReference type="EnsemblMetazoa" id="CJA23405.1"/>
    </source>
</evidence>
<dbReference type="AlphaFoldDB" id="A0A8R1IAT7"/>
<dbReference type="GO" id="GO:0040027">
    <property type="term" value="P:negative regulation of vulval development"/>
    <property type="evidence" value="ECO:0007669"/>
    <property type="project" value="InterPro"/>
</dbReference>
<evidence type="ECO:0000256" key="1">
    <source>
        <dbReference type="SAM" id="MobiDB-lite"/>
    </source>
</evidence>
<feature type="compositionally biased region" description="Acidic residues" evidence="1">
    <location>
        <begin position="374"/>
        <end position="391"/>
    </location>
</feature>
<dbReference type="PANTHER" id="PTHR22716:SF1">
    <property type="entry name" value="ETS CLASS TRANSCRIPTION FACTOR-RELATED"/>
    <property type="match status" value="1"/>
</dbReference>
<accession>A0A8R1IAT7</accession>
<dbReference type="PANTHER" id="PTHR22716">
    <property type="entry name" value="ETS CLASS TRANSCRIPTION FACTOR-RELATED-RELATED"/>
    <property type="match status" value="1"/>
</dbReference>
<dbReference type="InterPro" id="IPR040129">
    <property type="entry name" value="Lin-15B-like"/>
</dbReference>
<dbReference type="EnsemblMetazoa" id="CJA23405.1">
    <property type="protein sequence ID" value="CJA23405.1"/>
    <property type="gene ID" value="WBGene00178977"/>
</dbReference>
<reference evidence="3" key="1">
    <citation type="submission" date="2010-08" db="EMBL/GenBank/DDBJ databases">
        <authorList>
            <consortium name="Caenorhabditis japonica Sequencing Consortium"/>
            <person name="Wilson R.K."/>
        </authorList>
    </citation>
    <scope>NUCLEOTIDE SEQUENCE [LARGE SCALE GENOMIC DNA]</scope>
    <source>
        <strain evidence="3">DF5081</strain>
    </source>
</reference>